<dbReference type="InterPro" id="IPR050266">
    <property type="entry name" value="AB_hydrolase_sf"/>
</dbReference>
<proteinExistence type="predicted"/>
<protein>
    <submittedName>
        <fullName evidence="2">Alpha/beta-hydrolase</fullName>
    </submittedName>
</protein>
<dbReference type="SUPFAM" id="SSF53474">
    <property type="entry name" value="alpha/beta-Hydrolases"/>
    <property type="match status" value="1"/>
</dbReference>
<feature type="domain" description="AB hydrolase-1" evidence="1">
    <location>
        <begin position="32"/>
        <end position="272"/>
    </location>
</feature>
<dbReference type="PANTHER" id="PTHR43798">
    <property type="entry name" value="MONOACYLGLYCEROL LIPASE"/>
    <property type="match status" value="1"/>
</dbReference>
<comment type="caution">
    <text evidence="2">The sequence shown here is derived from an EMBL/GenBank/DDBJ whole genome shotgun (WGS) entry which is preliminary data.</text>
</comment>
<dbReference type="Pfam" id="PF12697">
    <property type="entry name" value="Abhydrolase_6"/>
    <property type="match status" value="1"/>
</dbReference>
<accession>A0A9P5PAB0</accession>
<dbReference type="GO" id="GO:0016020">
    <property type="term" value="C:membrane"/>
    <property type="evidence" value="ECO:0007669"/>
    <property type="project" value="TreeGrafter"/>
</dbReference>
<dbReference type="PANTHER" id="PTHR43798:SF33">
    <property type="entry name" value="HYDROLASE, PUTATIVE (AFU_ORTHOLOGUE AFUA_2G14860)-RELATED"/>
    <property type="match status" value="1"/>
</dbReference>
<gene>
    <name evidence="2" type="ORF">BDP27DRAFT_1343278</name>
</gene>
<keyword evidence="3" id="KW-1185">Reference proteome</keyword>
<dbReference type="OrthoDB" id="408373at2759"/>
<evidence type="ECO:0000259" key="1">
    <source>
        <dbReference type="Pfam" id="PF12697"/>
    </source>
</evidence>
<evidence type="ECO:0000313" key="2">
    <source>
        <dbReference type="EMBL" id="KAF9058625.1"/>
    </source>
</evidence>
<dbReference type="Gene3D" id="3.40.50.1820">
    <property type="entry name" value="alpha/beta hydrolase"/>
    <property type="match status" value="1"/>
</dbReference>
<evidence type="ECO:0000313" key="3">
    <source>
        <dbReference type="Proteomes" id="UP000772434"/>
    </source>
</evidence>
<dbReference type="InterPro" id="IPR029058">
    <property type="entry name" value="AB_hydrolase_fold"/>
</dbReference>
<dbReference type="InterPro" id="IPR000073">
    <property type="entry name" value="AB_hydrolase_1"/>
</dbReference>
<organism evidence="2 3">
    <name type="scientific">Rhodocollybia butyracea</name>
    <dbReference type="NCBI Taxonomy" id="206335"/>
    <lineage>
        <taxon>Eukaryota</taxon>
        <taxon>Fungi</taxon>
        <taxon>Dikarya</taxon>
        <taxon>Basidiomycota</taxon>
        <taxon>Agaricomycotina</taxon>
        <taxon>Agaricomycetes</taxon>
        <taxon>Agaricomycetidae</taxon>
        <taxon>Agaricales</taxon>
        <taxon>Marasmiineae</taxon>
        <taxon>Omphalotaceae</taxon>
        <taxon>Rhodocollybia</taxon>
    </lineage>
</organism>
<dbReference type="Proteomes" id="UP000772434">
    <property type="component" value="Unassembled WGS sequence"/>
</dbReference>
<reference evidence="2" key="1">
    <citation type="submission" date="2020-11" db="EMBL/GenBank/DDBJ databases">
        <authorList>
            <consortium name="DOE Joint Genome Institute"/>
            <person name="Ahrendt S."/>
            <person name="Riley R."/>
            <person name="Andreopoulos W."/>
            <person name="Labutti K."/>
            <person name="Pangilinan J."/>
            <person name="Ruiz-Duenas F.J."/>
            <person name="Barrasa J.M."/>
            <person name="Sanchez-Garcia M."/>
            <person name="Camarero S."/>
            <person name="Miyauchi S."/>
            <person name="Serrano A."/>
            <person name="Linde D."/>
            <person name="Babiker R."/>
            <person name="Drula E."/>
            <person name="Ayuso-Fernandez I."/>
            <person name="Pacheco R."/>
            <person name="Padilla G."/>
            <person name="Ferreira P."/>
            <person name="Barriuso J."/>
            <person name="Kellner H."/>
            <person name="Castanera R."/>
            <person name="Alfaro M."/>
            <person name="Ramirez L."/>
            <person name="Pisabarro A.G."/>
            <person name="Kuo A."/>
            <person name="Tritt A."/>
            <person name="Lipzen A."/>
            <person name="He G."/>
            <person name="Yan M."/>
            <person name="Ng V."/>
            <person name="Cullen D."/>
            <person name="Martin F."/>
            <person name="Rosso M.-N."/>
            <person name="Henrissat B."/>
            <person name="Hibbett D."/>
            <person name="Martinez A.T."/>
            <person name="Grigoriev I.V."/>
        </authorList>
    </citation>
    <scope>NUCLEOTIDE SEQUENCE</scope>
    <source>
        <strain evidence="2">AH 40177</strain>
    </source>
</reference>
<dbReference type="AlphaFoldDB" id="A0A9P5PAB0"/>
<sequence>MSIDISPGQFVTSADGTKIWAAAAGNPSKPAVVFIHGFACIADAFEKQYTNATMLENLYIIRYDVRGCGRSEGPLRGDAYSSERQAEDFKAVIDAYKVTKPFAATWSLGGIVPPDVIGKYGADSLAGHIMMGSFPHRNMHSEVVHPVILSIIPGLMTEDIALFANTLPDFVLSCVAPSYKLPYDVYTKWLGGAAPRAPIVRQSMLGRGQDDTAVMAAATSSLPYMAIQGEVDQHLIPPKLEKWMKEHLAISEFHLLKDVGHAPFFEAPDVTNKLILEFVKKYSA</sequence>
<name>A0A9P5PAB0_9AGAR</name>
<dbReference type="EMBL" id="JADNRY010000362">
    <property type="protein sequence ID" value="KAF9058625.1"/>
    <property type="molecule type" value="Genomic_DNA"/>
</dbReference>